<dbReference type="SUPFAM" id="SSF57610">
    <property type="entry name" value="Thyroglobulin type-1 domain"/>
    <property type="match status" value="4"/>
</dbReference>
<dbReference type="SMART" id="SM00217">
    <property type="entry name" value="WAP"/>
    <property type="match status" value="3"/>
</dbReference>
<feature type="disulfide bond" evidence="9">
    <location>
        <begin position="1573"/>
        <end position="1580"/>
    </location>
</feature>
<feature type="domain" description="Thyroglobulin type-1" evidence="14">
    <location>
        <begin position="1029"/>
        <end position="1095"/>
    </location>
</feature>
<evidence type="ECO:0000259" key="16">
    <source>
        <dbReference type="PROSITE" id="PS51252"/>
    </source>
</evidence>
<dbReference type="InterPro" id="IPR036857">
    <property type="entry name" value="Thyroglobulin_1_sf"/>
</dbReference>
<dbReference type="PRINTS" id="PR00759">
    <property type="entry name" value="BASICPTASE"/>
</dbReference>
<dbReference type="EC" id="3.1.2.22" evidence="3"/>
<evidence type="ECO:0000256" key="7">
    <source>
        <dbReference type="ARBA" id="ARBA00023157"/>
    </source>
</evidence>
<dbReference type="OrthoDB" id="6154733at2759"/>
<evidence type="ECO:0000256" key="11">
    <source>
        <dbReference type="SAM" id="Phobius"/>
    </source>
</evidence>
<keyword evidence="8" id="KW-0245">EGF-like domain</keyword>
<evidence type="ECO:0000256" key="10">
    <source>
        <dbReference type="SAM" id="MobiDB-lite"/>
    </source>
</evidence>
<evidence type="ECO:0000256" key="8">
    <source>
        <dbReference type="PROSITE-ProRule" id="PRU00076"/>
    </source>
</evidence>
<evidence type="ECO:0000313" key="19">
    <source>
        <dbReference type="Proteomes" id="UP000549394"/>
    </source>
</evidence>
<organism evidence="18 19">
    <name type="scientific">Dimorphilus gyrociliatus</name>
    <dbReference type="NCBI Taxonomy" id="2664684"/>
    <lineage>
        <taxon>Eukaryota</taxon>
        <taxon>Metazoa</taxon>
        <taxon>Spiralia</taxon>
        <taxon>Lophotrochozoa</taxon>
        <taxon>Annelida</taxon>
        <taxon>Polychaeta</taxon>
        <taxon>Polychaeta incertae sedis</taxon>
        <taxon>Dinophilidae</taxon>
        <taxon>Dimorphilus</taxon>
    </lineage>
</organism>
<feature type="disulfide bond" evidence="8">
    <location>
        <begin position="242"/>
        <end position="251"/>
    </location>
</feature>
<comment type="caution">
    <text evidence="8">Lacks conserved residue(s) required for the propagation of feature annotation.</text>
</comment>
<dbReference type="CDD" id="cd00109">
    <property type="entry name" value="Kunitz-type"/>
    <property type="match status" value="1"/>
</dbReference>
<keyword evidence="19" id="KW-1185">Reference proteome</keyword>
<feature type="domain" description="WAP" evidence="17">
    <location>
        <begin position="974"/>
        <end position="1025"/>
    </location>
</feature>
<dbReference type="SUPFAM" id="SSF57362">
    <property type="entry name" value="BPTI-like"/>
    <property type="match status" value="1"/>
</dbReference>
<dbReference type="Pfam" id="PF00095">
    <property type="entry name" value="WAP"/>
    <property type="match status" value="3"/>
</dbReference>
<reference evidence="18 19" key="1">
    <citation type="submission" date="2020-08" db="EMBL/GenBank/DDBJ databases">
        <authorList>
            <person name="Hejnol A."/>
        </authorList>
    </citation>
    <scope>NUCLEOTIDE SEQUENCE [LARGE SCALE GENOMIC DNA]</scope>
</reference>
<accession>A0A7I8W162</accession>
<dbReference type="InterPro" id="IPR050565">
    <property type="entry name" value="LYPA1-2/EST-like"/>
</dbReference>
<dbReference type="Pfam" id="PF02230">
    <property type="entry name" value="Abhydrolase_2"/>
    <property type="match status" value="1"/>
</dbReference>
<dbReference type="InterPro" id="IPR000716">
    <property type="entry name" value="Thyroglobulin_1"/>
</dbReference>
<comment type="caution">
    <text evidence="18">The sequence shown here is derived from an EMBL/GenBank/DDBJ whole genome shotgun (WGS) entry which is preliminary data.</text>
</comment>
<dbReference type="SMART" id="SM00321">
    <property type="entry name" value="WSC"/>
    <property type="match status" value="1"/>
</dbReference>
<dbReference type="GO" id="GO:0004867">
    <property type="term" value="F:serine-type endopeptidase inhibitor activity"/>
    <property type="evidence" value="ECO:0007669"/>
    <property type="project" value="UniProtKB-KW"/>
</dbReference>
<dbReference type="Gene3D" id="4.10.410.10">
    <property type="entry name" value="Pancreatic trypsin inhibitor Kunitz domain"/>
    <property type="match status" value="1"/>
</dbReference>
<evidence type="ECO:0000259" key="15">
    <source>
        <dbReference type="PROSITE" id="PS51212"/>
    </source>
</evidence>
<dbReference type="SMART" id="SM00181">
    <property type="entry name" value="EGF"/>
    <property type="match status" value="2"/>
</dbReference>
<evidence type="ECO:0000256" key="3">
    <source>
        <dbReference type="ARBA" id="ARBA00012423"/>
    </source>
</evidence>
<dbReference type="InterPro" id="IPR029058">
    <property type="entry name" value="AB_hydrolase_fold"/>
</dbReference>
<dbReference type="Proteomes" id="UP000549394">
    <property type="component" value="Unassembled WGS sequence"/>
</dbReference>
<dbReference type="CDD" id="cd00191">
    <property type="entry name" value="TY"/>
    <property type="match status" value="2"/>
</dbReference>
<dbReference type="SUPFAM" id="SSF57196">
    <property type="entry name" value="EGF/Laminin"/>
    <property type="match status" value="1"/>
</dbReference>
<keyword evidence="6" id="KW-0722">Serine protease inhibitor</keyword>
<dbReference type="PROSITE" id="PS51252">
    <property type="entry name" value="ANTISTASIN"/>
    <property type="match status" value="2"/>
</dbReference>
<dbReference type="GO" id="GO:0052689">
    <property type="term" value="F:carboxylic ester hydrolase activity"/>
    <property type="evidence" value="ECO:0007669"/>
    <property type="project" value="TreeGrafter"/>
</dbReference>
<dbReference type="GO" id="GO:0005576">
    <property type="term" value="C:extracellular region"/>
    <property type="evidence" value="ECO:0007669"/>
    <property type="project" value="InterPro"/>
</dbReference>
<dbReference type="PANTHER" id="PTHR10655:SF17">
    <property type="entry name" value="LYSOPHOSPHOLIPASE-LIKE PROTEIN 1"/>
    <property type="match status" value="1"/>
</dbReference>
<dbReference type="InterPro" id="IPR036880">
    <property type="entry name" value="Kunitz_BPTI_sf"/>
</dbReference>
<evidence type="ECO:0000256" key="6">
    <source>
        <dbReference type="ARBA" id="ARBA00022900"/>
    </source>
</evidence>
<feature type="transmembrane region" description="Helical" evidence="11">
    <location>
        <begin position="1752"/>
        <end position="1777"/>
    </location>
</feature>
<evidence type="ECO:0000259" key="14">
    <source>
        <dbReference type="PROSITE" id="PS51162"/>
    </source>
</evidence>
<keyword evidence="11" id="KW-0472">Membrane</keyword>
<evidence type="ECO:0000256" key="5">
    <source>
        <dbReference type="ARBA" id="ARBA00022801"/>
    </source>
</evidence>
<keyword evidence="7 8" id="KW-1015">Disulfide bond</keyword>
<dbReference type="PROSITE" id="PS51390">
    <property type="entry name" value="WAP"/>
    <property type="match status" value="2"/>
</dbReference>
<dbReference type="InterPro" id="IPR002223">
    <property type="entry name" value="Kunitz_BPTI"/>
</dbReference>
<evidence type="ECO:0000256" key="4">
    <source>
        <dbReference type="ARBA" id="ARBA00022690"/>
    </source>
</evidence>
<dbReference type="Gene3D" id="4.10.75.10">
    <property type="entry name" value="Elafin-like"/>
    <property type="match status" value="2"/>
</dbReference>
<comment type="similarity">
    <text evidence="1">Belongs to the AB hydrolase superfamily. AB hydrolase 2 family.</text>
</comment>
<comment type="similarity">
    <text evidence="2">Belongs to the protease inhibitor I15 (antistasin) family.</text>
</comment>
<dbReference type="Gene3D" id="4.10.800.10">
    <property type="entry name" value="Thyroglobulin type-1"/>
    <property type="match status" value="4"/>
</dbReference>
<feature type="compositionally biased region" description="Basic and acidic residues" evidence="10">
    <location>
        <begin position="694"/>
        <end position="711"/>
    </location>
</feature>
<name>A0A7I8W162_9ANNE</name>
<dbReference type="PROSITE" id="PS00484">
    <property type="entry name" value="THYROGLOBULIN_1_1"/>
    <property type="match status" value="1"/>
</dbReference>
<feature type="region of interest" description="Disordered" evidence="10">
    <location>
        <begin position="693"/>
        <end position="714"/>
    </location>
</feature>
<dbReference type="Pfam" id="PF00014">
    <property type="entry name" value="Kunitz_BPTI"/>
    <property type="match status" value="1"/>
</dbReference>
<gene>
    <name evidence="18" type="ORF">DGYR_LOCUS9801</name>
</gene>
<feature type="domain" description="WAP" evidence="17">
    <location>
        <begin position="559"/>
        <end position="620"/>
    </location>
</feature>
<feature type="domain" description="Antistasin-like" evidence="16">
    <location>
        <begin position="435"/>
        <end position="460"/>
    </location>
</feature>
<feature type="disulfide bond" evidence="9">
    <location>
        <begin position="1067"/>
        <end position="1074"/>
    </location>
</feature>
<keyword evidence="11" id="KW-1133">Transmembrane helix</keyword>
<dbReference type="SUPFAM" id="SSF53474">
    <property type="entry name" value="alpha/beta-Hydrolases"/>
    <property type="match status" value="1"/>
</dbReference>
<protein>
    <recommendedName>
        <fullName evidence="3">palmitoyl-protein hydrolase</fullName>
        <ecNumber evidence="3">3.1.2.22</ecNumber>
    </recommendedName>
</protein>
<dbReference type="Pfam" id="PF00086">
    <property type="entry name" value="Thyroglobulin_1"/>
    <property type="match status" value="4"/>
</dbReference>
<dbReference type="SMART" id="SM00131">
    <property type="entry name" value="KU"/>
    <property type="match status" value="1"/>
</dbReference>
<dbReference type="InterPro" id="IPR008197">
    <property type="entry name" value="WAP_dom"/>
</dbReference>
<dbReference type="PROSITE" id="PS00280">
    <property type="entry name" value="BPTI_KUNITZ_1"/>
    <property type="match status" value="1"/>
</dbReference>
<evidence type="ECO:0000256" key="9">
    <source>
        <dbReference type="PROSITE-ProRule" id="PRU00500"/>
    </source>
</evidence>
<feature type="domain" description="Thyroglobulin type-1" evidence="14">
    <location>
        <begin position="624"/>
        <end position="750"/>
    </location>
</feature>
<keyword evidence="11" id="KW-0812">Transmembrane</keyword>
<dbReference type="InterPro" id="IPR004094">
    <property type="entry name" value="Antistasin-like"/>
</dbReference>
<evidence type="ECO:0000259" key="17">
    <source>
        <dbReference type="PROSITE" id="PS51390"/>
    </source>
</evidence>
<dbReference type="PROSITE" id="PS50026">
    <property type="entry name" value="EGF_3"/>
    <property type="match status" value="1"/>
</dbReference>
<evidence type="ECO:0000259" key="12">
    <source>
        <dbReference type="PROSITE" id="PS50026"/>
    </source>
</evidence>
<dbReference type="PANTHER" id="PTHR10655">
    <property type="entry name" value="LYSOPHOSPHOLIPASE-RELATED"/>
    <property type="match status" value="1"/>
</dbReference>
<dbReference type="Gene3D" id="2.10.22.10">
    <property type="entry name" value="Antistasin, domain 1"/>
    <property type="match status" value="1"/>
</dbReference>
<feature type="domain" description="EGF-like" evidence="12">
    <location>
        <begin position="217"/>
        <end position="252"/>
    </location>
</feature>
<dbReference type="GO" id="GO:0005737">
    <property type="term" value="C:cytoplasm"/>
    <property type="evidence" value="ECO:0007669"/>
    <property type="project" value="TreeGrafter"/>
</dbReference>
<keyword evidence="4" id="KW-0646">Protease inhibitor</keyword>
<dbReference type="PROSITE" id="PS51212">
    <property type="entry name" value="WSC"/>
    <property type="match status" value="1"/>
</dbReference>
<dbReference type="Pfam" id="PF02822">
    <property type="entry name" value="Antistasin"/>
    <property type="match status" value="1"/>
</dbReference>
<dbReference type="InterPro" id="IPR003140">
    <property type="entry name" value="PLipase/COase/thioEstase"/>
</dbReference>
<dbReference type="InterPro" id="IPR020901">
    <property type="entry name" value="Prtase_inh_Kunz-CS"/>
</dbReference>
<feature type="domain" description="BPTI/Kunitz inhibitor" evidence="13">
    <location>
        <begin position="921"/>
        <end position="974"/>
    </location>
</feature>
<proteinExistence type="inferred from homology"/>
<feature type="domain" description="BPTI/Kunitz inhibitor" evidence="13">
    <location>
        <begin position="1289"/>
        <end position="1347"/>
    </location>
</feature>
<sequence length="1817" mass="204094">MDALDTLEISQTNRQNNGTVIFLHGAGGSGESLAEWLEWVMKQRFSFSHLKIIYPTAPEILYKAAGNQLCNIWFDWEKIDINFSENLSSIDKMCKKIDGIIEDEVSSGLNVENIIIGGLSMGGIMAMHYCLRHRCDIKNMFILSTFLPRNSAVYKCLADTPNEKRPRVFQCHGSIDKLIPEAWGKETYETLKSLASSSWKIATGLLDLRDSVLKPNGILGCSVNYCKNGGTCVPSLLSSCICPRNFKGSKCEIEIKRNVSELSVGEYIGCSKYEHAKNTLKNILSLSKRKGTASQCISHCKKSNYTLATVHVGKIYRMCGCSSKMPKKFKGKCNYQCPGDKSEECGGKSSLSVYATGNISNSCPDFTYCTKQCLYGYKVDPYTDCFRCQCEKDPCKNMICPRNQVCKANLDDCASIPCGKVSAQCYAPLSRDKDCPRVRCRLVCIHGYLSDEKGCEICSCNTDPCKGIKCPDQYVCIEESTLCEAGNRFCSQHNLYINATSFNEFLHGNITQKGGPGAWGKNLRNIDPGKVWGKQKGKRRGKKGWVKNILRKTKGVCRATVKKGSCPLDLTYDYATYPTDIYDSDGKDSWCAQECESDIDCSGILKCCQNECGSQCVIPDLEDITFCQVQREEAITTNSSFVPECDEEGNFEPVQCRKLGVGKNWRGFNKGSGKRGYHWQVWGNRTIIFGRNKNKSDERGQRGKGRGERRGWKGNKGNFLKHSEICWCVDVGTGEQNKFEIGFNKTALKCDELPLNECQVKTCMMENGREEKKCEFGFETDDVGCPSCLCKENPCSNYPCKDGRICELVRVSCNDATDCQPIPVCFEPNYGNVACPKGEVYRDLKSARIVTCNNYKSDSTWPNSLFAGILGRAAILKDDPAATFQNQTNVCPKKYKCLYDKKTGLGVCCPNTDNDDRLLKCQQPKKPGNCNNNNKYVTRYFFNTKSKVCESFSYSGCDGNSNNFETYKKCKDYCEDKPGICPWKSSYIHYYYRRSYKKECSHDLDCKEDRKCCKSAFGQRCMNPLINSTGSCAKAKEAAIQVLKASPSSPIMIPRCKLSGEWGEIQCLDSLGVCWCVDKNGKQIKGTVVRGRPNCNSTTSDDSICPPDTTIRKCSYNLCARLTCPGNPLAVCRIDPCGHCRPKFFDTKNREVDCKDNLQPCERRKYTGRLKAREFSGRLYGNQSLYQYSNKYYTPTHTHPAIGEKRGNRIIYDDLWYYDRDRFISTNQLWNHNCPTYKIIYYRSTSGCTHECSKNSDCLSGTICCYEKCARKCVQPAPSVCDMPPKIKCRKTKDRGIIYNDYLFLYNYETYYFDKQSSRCKKLANATNCSLSGKNKFSTEQECLAKCSSYHYMQDVISLQCINKKFKSKQCYSGFCWCITQDGKPVEGTLTKASLKCTADGQIEDRNNFVPVICPDNRKPKICQDDCLKASCAPRRSGVTCLADPCNNCKVSFKTRYSMKNVTCKDLEACEWSCGGNLCKNGETPKICPDACKDAVCLKFPEALCYTDPCTCKPTFISVKYNGPISCTEDTTPCQRMVIDTERIHLLSRNSNITNKPFVPECDENGNFKPLQCHMSMHVCWCVTEQGFEINGTKALLTAGDRKPSCNKETGKVERASVTIIMQDDFNLIKNDLTTFSNIWRQELLKILEIGDDNIRDMALTSGSIHLSFNVLADHVHDLWNGISLLRELTFFGKLFVSYNDKKFVAADIQTNLTQFGSTPTMSPDSRTTPQPTHARIIKENDKVVVKEEGSMTVYIIAGIGAILAVICLCLLAAFIIRRRLAGVNNDAPMSFSNNIYEPSKREGQVNITQDNTDSTA</sequence>
<evidence type="ECO:0000256" key="1">
    <source>
        <dbReference type="ARBA" id="ARBA00006499"/>
    </source>
</evidence>
<dbReference type="PROSITE" id="PS00022">
    <property type="entry name" value="EGF_1"/>
    <property type="match status" value="1"/>
</dbReference>
<evidence type="ECO:0000259" key="13">
    <source>
        <dbReference type="PROSITE" id="PS50279"/>
    </source>
</evidence>
<dbReference type="SMART" id="SM00211">
    <property type="entry name" value="TY"/>
    <property type="match status" value="3"/>
</dbReference>
<evidence type="ECO:0000313" key="18">
    <source>
        <dbReference type="EMBL" id="CAD5121918.1"/>
    </source>
</evidence>
<dbReference type="InterPro" id="IPR000742">
    <property type="entry name" value="EGF"/>
</dbReference>
<feature type="domain" description="Thyroglobulin type-1" evidence="14">
    <location>
        <begin position="1340"/>
        <end position="1397"/>
    </location>
</feature>
<dbReference type="GO" id="GO:0008474">
    <property type="term" value="F:palmitoyl-(protein) hydrolase activity"/>
    <property type="evidence" value="ECO:0007669"/>
    <property type="project" value="UniProtKB-EC"/>
</dbReference>
<dbReference type="PROSITE" id="PS50279">
    <property type="entry name" value="BPTI_KUNITZ_2"/>
    <property type="match status" value="2"/>
</dbReference>
<dbReference type="InterPro" id="IPR036645">
    <property type="entry name" value="Elafin-like_sf"/>
</dbReference>
<keyword evidence="5" id="KW-0378">Hydrolase</keyword>
<feature type="domain" description="WSC" evidence="15">
    <location>
        <begin position="264"/>
        <end position="357"/>
    </location>
</feature>
<dbReference type="EMBL" id="CAJFCJ010000015">
    <property type="protein sequence ID" value="CAD5121918.1"/>
    <property type="molecule type" value="Genomic_DNA"/>
</dbReference>
<evidence type="ECO:0000256" key="2">
    <source>
        <dbReference type="ARBA" id="ARBA00008768"/>
    </source>
</evidence>
<dbReference type="PROSITE" id="PS51162">
    <property type="entry name" value="THYROGLOBULIN_1_2"/>
    <property type="match status" value="4"/>
</dbReference>
<feature type="domain" description="Antistasin-like" evidence="16">
    <location>
        <begin position="363"/>
        <end position="390"/>
    </location>
</feature>
<feature type="domain" description="Thyroglobulin type-1" evidence="14">
    <location>
        <begin position="1531"/>
        <end position="1606"/>
    </location>
</feature>
<dbReference type="Gene3D" id="3.40.50.1820">
    <property type="entry name" value="alpha/beta hydrolase"/>
    <property type="match status" value="1"/>
</dbReference>
<dbReference type="InterPro" id="IPR002889">
    <property type="entry name" value="WSC_carb-bd"/>
</dbReference>